<dbReference type="OrthoDB" id="2984333at2759"/>
<evidence type="ECO:0000256" key="5">
    <source>
        <dbReference type="SAM" id="Phobius"/>
    </source>
</evidence>
<keyword evidence="7" id="KW-0406">Ion transport</keyword>
<dbReference type="Gene3D" id="1.20.120.350">
    <property type="entry name" value="Voltage-gated potassium channels. Chain C"/>
    <property type="match status" value="1"/>
</dbReference>
<evidence type="ECO:0000256" key="4">
    <source>
        <dbReference type="ARBA" id="ARBA00023136"/>
    </source>
</evidence>
<proteinExistence type="predicted"/>
<feature type="domain" description="Ion transport" evidence="6">
    <location>
        <begin position="1"/>
        <end position="264"/>
    </location>
</feature>
<keyword evidence="7" id="KW-0813">Transport</keyword>
<keyword evidence="2 5" id="KW-0812">Transmembrane</keyword>
<dbReference type="InterPro" id="IPR043203">
    <property type="entry name" value="VGCC_Ca_Na"/>
</dbReference>
<keyword evidence="7" id="KW-0407">Ion channel</keyword>
<feature type="transmembrane region" description="Helical" evidence="5">
    <location>
        <begin position="238"/>
        <end position="262"/>
    </location>
</feature>
<accession>A0A4Z2F3Y0</accession>
<sequence>MFTVLTNCVFMSLKEPAAWSRVLDTLFTAVYTGEAVMKILSRGFCAGRFTFLRDPWNWLDVVVISTGFLTEFVDLGKVSVLKTVPRVLKIIPVIPGLKKTVAALVQSLKGLASALFLVLLCISSLALIGQLLFMGDLKNKCVIWPDMENMTGAPTGISFQESINNTAHQYFLPGRRDALLCGNNSNSGRCPEGYTCLKAGSNPDYGYSSFDSFGWSLLNLMNSWEDLLQRTLRAAGTAYLAVFVLVFFPGCFCVLGLAFGAVASLCREREEAGVAKLRRREDEFALILNAVKRREEEEVRLS</sequence>
<dbReference type="GO" id="GO:0019228">
    <property type="term" value="P:neuronal action potential"/>
    <property type="evidence" value="ECO:0007669"/>
    <property type="project" value="TreeGrafter"/>
</dbReference>
<dbReference type="Proteomes" id="UP000314294">
    <property type="component" value="Unassembled WGS sequence"/>
</dbReference>
<feature type="transmembrane region" description="Helical" evidence="5">
    <location>
        <begin position="111"/>
        <end position="133"/>
    </location>
</feature>
<comment type="subcellular location">
    <subcellularLocation>
        <location evidence="1">Membrane</location>
        <topology evidence="1">Multi-pass membrane protein</topology>
    </subcellularLocation>
</comment>
<dbReference type="Pfam" id="PF00520">
    <property type="entry name" value="Ion_trans"/>
    <property type="match status" value="1"/>
</dbReference>
<keyword evidence="8" id="KW-1185">Reference proteome</keyword>
<evidence type="ECO:0000256" key="1">
    <source>
        <dbReference type="ARBA" id="ARBA00004141"/>
    </source>
</evidence>
<evidence type="ECO:0000256" key="2">
    <source>
        <dbReference type="ARBA" id="ARBA00022692"/>
    </source>
</evidence>
<dbReference type="AlphaFoldDB" id="A0A4Z2F3Y0"/>
<evidence type="ECO:0000256" key="3">
    <source>
        <dbReference type="ARBA" id="ARBA00022989"/>
    </source>
</evidence>
<dbReference type="EMBL" id="SRLO01001776">
    <property type="protein sequence ID" value="TNN35394.1"/>
    <property type="molecule type" value="Genomic_DNA"/>
</dbReference>
<name>A0A4Z2F3Y0_9TELE</name>
<organism evidence="7 8">
    <name type="scientific">Liparis tanakae</name>
    <name type="common">Tanaka's snailfish</name>
    <dbReference type="NCBI Taxonomy" id="230148"/>
    <lineage>
        <taxon>Eukaryota</taxon>
        <taxon>Metazoa</taxon>
        <taxon>Chordata</taxon>
        <taxon>Craniata</taxon>
        <taxon>Vertebrata</taxon>
        <taxon>Euteleostomi</taxon>
        <taxon>Actinopterygii</taxon>
        <taxon>Neopterygii</taxon>
        <taxon>Teleostei</taxon>
        <taxon>Neoteleostei</taxon>
        <taxon>Acanthomorphata</taxon>
        <taxon>Eupercaria</taxon>
        <taxon>Perciformes</taxon>
        <taxon>Cottioidei</taxon>
        <taxon>Cottales</taxon>
        <taxon>Liparidae</taxon>
        <taxon>Liparis</taxon>
    </lineage>
</organism>
<gene>
    <name evidence="7" type="primary">scn4aa_2</name>
    <name evidence="7" type="ORF">EYF80_054450</name>
</gene>
<dbReference type="PANTHER" id="PTHR10037">
    <property type="entry name" value="VOLTAGE-GATED CATION CHANNEL CALCIUM AND SODIUM"/>
    <property type="match status" value="1"/>
</dbReference>
<evidence type="ECO:0000313" key="7">
    <source>
        <dbReference type="EMBL" id="TNN35394.1"/>
    </source>
</evidence>
<keyword evidence="4 5" id="KW-0472">Membrane</keyword>
<dbReference type="GO" id="GO:0086010">
    <property type="term" value="P:membrane depolarization during action potential"/>
    <property type="evidence" value="ECO:0007669"/>
    <property type="project" value="TreeGrafter"/>
</dbReference>
<comment type="caution">
    <text evidence="7">The sequence shown here is derived from an EMBL/GenBank/DDBJ whole genome shotgun (WGS) entry which is preliminary data.</text>
</comment>
<dbReference type="SUPFAM" id="SSF81324">
    <property type="entry name" value="Voltage-gated potassium channels"/>
    <property type="match status" value="1"/>
</dbReference>
<dbReference type="PANTHER" id="PTHR10037:SF288">
    <property type="entry name" value="SODIUM CHANNEL PROTEIN PARA"/>
    <property type="match status" value="1"/>
</dbReference>
<protein>
    <submittedName>
        <fullName evidence="7">Sodium channel protein type 4 subunit alpha A</fullName>
    </submittedName>
</protein>
<dbReference type="InterPro" id="IPR005821">
    <property type="entry name" value="Ion_trans_dom"/>
</dbReference>
<dbReference type="Gene3D" id="1.10.287.70">
    <property type="match status" value="1"/>
</dbReference>
<dbReference type="InterPro" id="IPR027359">
    <property type="entry name" value="Volt_channel_dom_sf"/>
</dbReference>
<dbReference type="GO" id="GO:0001518">
    <property type="term" value="C:voltage-gated sodium channel complex"/>
    <property type="evidence" value="ECO:0007669"/>
    <property type="project" value="TreeGrafter"/>
</dbReference>
<reference evidence="7 8" key="1">
    <citation type="submission" date="2019-03" db="EMBL/GenBank/DDBJ databases">
        <title>First draft genome of Liparis tanakae, snailfish: a comprehensive survey of snailfish specific genes.</title>
        <authorList>
            <person name="Kim W."/>
            <person name="Song I."/>
            <person name="Jeong J.-H."/>
            <person name="Kim D."/>
            <person name="Kim S."/>
            <person name="Ryu S."/>
            <person name="Song J.Y."/>
            <person name="Lee S.K."/>
        </authorList>
    </citation>
    <scope>NUCLEOTIDE SEQUENCE [LARGE SCALE GENOMIC DNA]</scope>
    <source>
        <tissue evidence="7">Muscle</tissue>
    </source>
</reference>
<evidence type="ECO:0000259" key="6">
    <source>
        <dbReference type="Pfam" id="PF00520"/>
    </source>
</evidence>
<dbReference type="GO" id="GO:0005248">
    <property type="term" value="F:voltage-gated sodium channel activity"/>
    <property type="evidence" value="ECO:0007669"/>
    <property type="project" value="TreeGrafter"/>
</dbReference>
<keyword evidence="3 5" id="KW-1133">Transmembrane helix</keyword>
<evidence type="ECO:0000313" key="8">
    <source>
        <dbReference type="Proteomes" id="UP000314294"/>
    </source>
</evidence>